<evidence type="ECO:0000256" key="2">
    <source>
        <dbReference type="ARBA" id="ARBA00022857"/>
    </source>
</evidence>
<accession>A0A139BT94</accession>
<dbReference type="PATRIC" id="fig|1796491.3.peg.1902"/>
<comment type="catalytic activity">
    <reaction evidence="4">
        <text>L-proline + NAD(+) = (S)-1-pyrroline-5-carboxylate + NADH + 2 H(+)</text>
        <dbReference type="Rhea" id="RHEA:14105"/>
        <dbReference type="ChEBI" id="CHEBI:15378"/>
        <dbReference type="ChEBI" id="CHEBI:17388"/>
        <dbReference type="ChEBI" id="CHEBI:57540"/>
        <dbReference type="ChEBI" id="CHEBI:57945"/>
        <dbReference type="ChEBI" id="CHEBI:60039"/>
        <dbReference type="EC" id="1.5.1.2"/>
    </reaction>
</comment>
<keyword evidence="4 7" id="KW-0028">Amino-acid biosynthesis</keyword>
<dbReference type="InterPro" id="IPR000304">
    <property type="entry name" value="Pyrroline-COOH_reductase"/>
</dbReference>
<keyword evidence="3 4" id="KW-0560">Oxidoreductase</keyword>
<feature type="binding site" evidence="6">
    <location>
        <begin position="6"/>
        <end position="11"/>
    </location>
    <ligand>
        <name>NADP(+)</name>
        <dbReference type="ChEBI" id="CHEBI:58349"/>
    </ligand>
</feature>
<reference evidence="10 11" key="1">
    <citation type="submission" date="2016-02" db="EMBL/GenBank/DDBJ databases">
        <authorList>
            <person name="Wen L."/>
            <person name="He K."/>
            <person name="Yang H."/>
        </authorList>
    </citation>
    <scope>NUCLEOTIDE SEQUENCE [LARGE SCALE GENOMIC DNA]</scope>
    <source>
        <strain evidence="10">ShG14-8</strain>
    </source>
</reference>
<comment type="similarity">
    <text evidence="1 4 7">Belongs to the pyrroline-5-carboxylate reductase family.</text>
</comment>
<gene>
    <name evidence="4" type="primary">proC</name>
    <name evidence="10" type="ORF">AWT59_1735</name>
</gene>
<dbReference type="PANTHER" id="PTHR11645">
    <property type="entry name" value="PYRROLINE-5-CARBOXYLATE REDUCTASE"/>
    <property type="match status" value="1"/>
</dbReference>
<dbReference type="Pfam" id="PF03807">
    <property type="entry name" value="F420_oxidored"/>
    <property type="match status" value="1"/>
</dbReference>
<sequence length="269" mass="28396">MNICFIGGGNMATALIGGLLGKGFSAAQISVVEINAENRDRLGRDFSVHAFADIAEGIAGSHIIVFAVKPQQLREAAQQLSVLLSGQLLISIAAGILAEDLARWSNSRAIVRAMPNTPALIQSGMTGLYAMPAVTAAQREQAQNILSAVGETLWLQSEAMLDAVTGISGSGPAYFFYFIEALEQAGKELGLPVQTARKLALETAFGAARLARESTEDPATLRARVTSKNGTTERALLSMEANQVKQHIITAAKAAATRSREMGEELGKA</sequence>
<evidence type="ECO:0000313" key="10">
    <source>
        <dbReference type="EMBL" id="KXS32158.1"/>
    </source>
</evidence>
<dbReference type="SUPFAM" id="SSF51735">
    <property type="entry name" value="NAD(P)-binding Rossmann-fold domains"/>
    <property type="match status" value="1"/>
</dbReference>
<evidence type="ECO:0000259" key="8">
    <source>
        <dbReference type="Pfam" id="PF03807"/>
    </source>
</evidence>
<dbReference type="PANTHER" id="PTHR11645:SF0">
    <property type="entry name" value="PYRROLINE-5-CARBOXYLATE REDUCTASE 3"/>
    <property type="match status" value="1"/>
</dbReference>
<dbReference type="Pfam" id="PF14748">
    <property type="entry name" value="P5CR_dimer"/>
    <property type="match status" value="1"/>
</dbReference>
<dbReference type="SUPFAM" id="SSF48179">
    <property type="entry name" value="6-phosphogluconate dehydrogenase C-terminal domain-like"/>
    <property type="match status" value="1"/>
</dbReference>
<keyword evidence="2 4" id="KW-0521">NADP</keyword>
<dbReference type="EC" id="1.5.1.2" evidence="4 5"/>
<evidence type="ECO:0000256" key="5">
    <source>
        <dbReference type="NCBIfam" id="TIGR00112"/>
    </source>
</evidence>
<reference evidence="10 11" key="2">
    <citation type="submission" date="2016-03" db="EMBL/GenBank/DDBJ databases">
        <title>New uncultured bacterium of the family Gallionellaceae from acid mine drainage: description and reconstruction of genome based on metagenomic analysis of microbial community.</title>
        <authorList>
            <person name="Kadnikov V."/>
            <person name="Ivasenko D."/>
            <person name="Beletsky A."/>
            <person name="Mardanov A."/>
            <person name="Danilova E."/>
            <person name="Pimenov N."/>
            <person name="Karnachuk O."/>
            <person name="Ravin N."/>
        </authorList>
    </citation>
    <scope>NUCLEOTIDE SEQUENCE [LARGE SCALE GENOMIC DNA]</scope>
    <source>
        <strain evidence="10">ShG14-8</strain>
    </source>
</reference>
<name>A0A139BT94_9PROT</name>
<comment type="subcellular location">
    <subcellularLocation>
        <location evidence="4">Cytoplasm</location>
    </subcellularLocation>
</comment>
<comment type="catalytic activity">
    <reaction evidence="4 7">
        <text>L-proline + NADP(+) = (S)-1-pyrroline-5-carboxylate + NADPH + 2 H(+)</text>
        <dbReference type="Rhea" id="RHEA:14109"/>
        <dbReference type="ChEBI" id="CHEBI:15378"/>
        <dbReference type="ChEBI" id="CHEBI:17388"/>
        <dbReference type="ChEBI" id="CHEBI:57783"/>
        <dbReference type="ChEBI" id="CHEBI:58349"/>
        <dbReference type="ChEBI" id="CHEBI:60039"/>
        <dbReference type="EC" id="1.5.1.2"/>
    </reaction>
</comment>
<proteinExistence type="inferred from homology"/>
<dbReference type="Gene3D" id="3.40.50.720">
    <property type="entry name" value="NAD(P)-binding Rossmann-like Domain"/>
    <property type="match status" value="1"/>
</dbReference>
<feature type="binding site" evidence="6">
    <location>
        <begin position="67"/>
        <end position="70"/>
    </location>
    <ligand>
        <name>NADP(+)</name>
        <dbReference type="ChEBI" id="CHEBI:58349"/>
    </ligand>
</feature>
<evidence type="ECO:0000313" key="11">
    <source>
        <dbReference type="Proteomes" id="UP000070578"/>
    </source>
</evidence>
<keyword evidence="4 7" id="KW-0641">Proline biosynthesis</keyword>
<dbReference type="NCBIfam" id="TIGR00112">
    <property type="entry name" value="proC"/>
    <property type="match status" value="1"/>
</dbReference>
<evidence type="ECO:0000256" key="7">
    <source>
        <dbReference type="RuleBase" id="RU003903"/>
    </source>
</evidence>
<keyword evidence="4" id="KW-0963">Cytoplasm</keyword>
<dbReference type="InterPro" id="IPR036291">
    <property type="entry name" value="NAD(P)-bd_dom_sf"/>
</dbReference>
<dbReference type="InterPro" id="IPR029036">
    <property type="entry name" value="P5CR_dimer"/>
</dbReference>
<comment type="function">
    <text evidence="4">Catalyzes the reduction of 1-pyrroline-5-carboxylate (PCA) to L-proline.</text>
</comment>
<protein>
    <recommendedName>
        <fullName evidence="4 5">Pyrroline-5-carboxylate reductase</fullName>
        <shortName evidence="4">P5C reductase</shortName>
        <shortName evidence="4">P5CR</shortName>
        <ecNumber evidence="4 5">1.5.1.2</ecNumber>
    </recommendedName>
    <alternativeName>
        <fullName evidence="4">PCA reductase</fullName>
    </alternativeName>
</protein>
<evidence type="ECO:0000256" key="6">
    <source>
        <dbReference type="PIRSR" id="PIRSR000193-1"/>
    </source>
</evidence>
<comment type="caution">
    <text evidence="10">The sequence shown here is derived from an EMBL/GenBank/DDBJ whole genome shotgun (WGS) entry which is preliminary data.</text>
</comment>
<evidence type="ECO:0000256" key="3">
    <source>
        <dbReference type="ARBA" id="ARBA00023002"/>
    </source>
</evidence>
<feature type="domain" description="Pyrroline-5-carboxylate reductase dimerisation" evidence="9">
    <location>
        <begin position="158"/>
        <end position="262"/>
    </location>
</feature>
<evidence type="ECO:0000256" key="4">
    <source>
        <dbReference type="HAMAP-Rule" id="MF_01925"/>
    </source>
</evidence>
<feature type="domain" description="Pyrroline-5-carboxylate reductase catalytic N-terminal" evidence="8">
    <location>
        <begin position="3"/>
        <end position="95"/>
    </location>
</feature>
<dbReference type="GO" id="GO:0004735">
    <property type="term" value="F:pyrroline-5-carboxylate reductase activity"/>
    <property type="evidence" value="ECO:0007669"/>
    <property type="project" value="UniProtKB-UniRule"/>
</dbReference>
<dbReference type="Gene3D" id="1.10.3730.10">
    <property type="entry name" value="ProC C-terminal domain-like"/>
    <property type="match status" value="1"/>
</dbReference>
<dbReference type="InterPro" id="IPR053790">
    <property type="entry name" value="P5CR-like_CS"/>
</dbReference>
<dbReference type="FunFam" id="1.10.3730.10:FF:000001">
    <property type="entry name" value="Pyrroline-5-carboxylate reductase"/>
    <property type="match status" value="1"/>
</dbReference>
<evidence type="ECO:0000259" key="9">
    <source>
        <dbReference type="Pfam" id="PF14748"/>
    </source>
</evidence>
<evidence type="ECO:0000256" key="1">
    <source>
        <dbReference type="ARBA" id="ARBA00005525"/>
    </source>
</evidence>
<dbReference type="GO" id="GO:0005737">
    <property type="term" value="C:cytoplasm"/>
    <property type="evidence" value="ECO:0007669"/>
    <property type="project" value="UniProtKB-SubCell"/>
</dbReference>
<dbReference type="AlphaFoldDB" id="A0A139BT94"/>
<dbReference type="InterPro" id="IPR008927">
    <property type="entry name" value="6-PGluconate_DH-like_C_sf"/>
</dbReference>
<dbReference type="InterPro" id="IPR028939">
    <property type="entry name" value="P5C_Rdtase_cat_N"/>
</dbReference>
<dbReference type="EMBL" id="LSLI01000040">
    <property type="protein sequence ID" value="KXS32158.1"/>
    <property type="molecule type" value="Genomic_DNA"/>
</dbReference>
<organism evidence="10 11">
    <name type="scientific">Candidatus Gallionella acididurans</name>
    <dbReference type="NCBI Taxonomy" id="1796491"/>
    <lineage>
        <taxon>Bacteria</taxon>
        <taxon>Pseudomonadati</taxon>
        <taxon>Pseudomonadota</taxon>
        <taxon>Betaproteobacteria</taxon>
        <taxon>Nitrosomonadales</taxon>
        <taxon>Gallionellaceae</taxon>
        <taxon>Gallionella</taxon>
    </lineage>
</organism>
<dbReference type="Proteomes" id="UP000070578">
    <property type="component" value="Unassembled WGS sequence"/>
</dbReference>
<dbReference type="UniPathway" id="UPA00098">
    <property type="reaction ID" value="UER00361"/>
</dbReference>
<dbReference type="GO" id="GO:0055129">
    <property type="term" value="P:L-proline biosynthetic process"/>
    <property type="evidence" value="ECO:0007669"/>
    <property type="project" value="UniProtKB-UniRule"/>
</dbReference>
<dbReference type="PROSITE" id="PS00521">
    <property type="entry name" value="P5CR"/>
    <property type="match status" value="1"/>
</dbReference>
<comment type="pathway">
    <text evidence="4 7">Amino-acid biosynthesis; L-proline biosynthesis; L-proline from L-glutamate 5-semialdehyde: step 1/1.</text>
</comment>
<dbReference type="PIRSF" id="PIRSF000193">
    <property type="entry name" value="Pyrrol-5-carb_rd"/>
    <property type="match status" value="1"/>
</dbReference>
<dbReference type="HAMAP" id="MF_01925">
    <property type="entry name" value="P5C_reductase"/>
    <property type="match status" value="1"/>
</dbReference>